<dbReference type="RefSeq" id="WP_116703436.1">
    <property type="nucleotide sequence ID" value="NZ_QUWV01000093.1"/>
</dbReference>
<dbReference type="PANTHER" id="PTHR30055">
    <property type="entry name" value="HTH-TYPE TRANSCRIPTIONAL REGULATOR RUTR"/>
    <property type="match status" value="1"/>
</dbReference>
<keyword evidence="2 4" id="KW-0238">DNA-binding</keyword>
<dbReference type="GO" id="GO:0003700">
    <property type="term" value="F:DNA-binding transcription factor activity"/>
    <property type="evidence" value="ECO:0007669"/>
    <property type="project" value="TreeGrafter"/>
</dbReference>
<feature type="domain" description="HTH tetR-type" evidence="5">
    <location>
        <begin position="8"/>
        <end position="68"/>
    </location>
</feature>
<evidence type="ECO:0000313" key="6">
    <source>
        <dbReference type="EMBL" id="RFD19476.1"/>
    </source>
</evidence>
<dbReference type="Gene3D" id="1.10.357.10">
    <property type="entry name" value="Tetracycline Repressor, domain 2"/>
    <property type="match status" value="1"/>
</dbReference>
<dbReference type="InterPro" id="IPR050109">
    <property type="entry name" value="HTH-type_TetR-like_transc_reg"/>
</dbReference>
<proteinExistence type="predicted"/>
<dbReference type="Proteomes" id="UP000262371">
    <property type="component" value="Unassembled WGS sequence"/>
</dbReference>
<sequence>MLREEYAALTRQRIIDCFIALIEETDDVTVSTSAVAKKADVSLRTVYRYFPSRDDLLHATGEWLNSEVFGLVSGTSEQELVQGFRMAAEKFDSRPNLARILALTRIGRSMRMPFRNELASRRRAALWRDAPDVPPAARLRAEAVVACLDNVLSWLTLKEEFGMDGRDAGAVVSWAIELVLRETRAEASRHDGTEPS</sequence>
<dbReference type="Pfam" id="PF00440">
    <property type="entry name" value="TetR_N"/>
    <property type="match status" value="1"/>
</dbReference>
<accession>A0A371YZ15</accession>
<feature type="DNA-binding region" description="H-T-H motif" evidence="4">
    <location>
        <begin position="31"/>
        <end position="50"/>
    </location>
</feature>
<comment type="caution">
    <text evidence="6">The sequence shown here is derived from an EMBL/GenBank/DDBJ whole genome shotgun (WGS) entry which is preliminary data.</text>
</comment>
<dbReference type="SUPFAM" id="SSF46689">
    <property type="entry name" value="Homeodomain-like"/>
    <property type="match status" value="1"/>
</dbReference>
<name>A0A371YZ15_9PROT</name>
<evidence type="ECO:0000259" key="5">
    <source>
        <dbReference type="PROSITE" id="PS50977"/>
    </source>
</evidence>
<dbReference type="EMBL" id="QUWV01000093">
    <property type="protein sequence ID" value="RFD19476.1"/>
    <property type="molecule type" value="Genomic_DNA"/>
</dbReference>
<dbReference type="AlphaFoldDB" id="A0A371YZ15"/>
<keyword evidence="3" id="KW-0804">Transcription</keyword>
<protein>
    <submittedName>
        <fullName evidence="6">TetR/AcrR family transcriptional regulator</fullName>
    </submittedName>
</protein>
<dbReference type="GO" id="GO:0000976">
    <property type="term" value="F:transcription cis-regulatory region binding"/>
    <property type="evidence" value="ECO:0007669"/>
    <property type="project" value="TreeGrafter"/>
</dbReference>
<evidence type="ECO:0000256" key="3">
    <source>
        <dbReference type="ARBA" id="ARBA00023163"/>
    </source>
</evidence>
<reference evidence="6 7" key="1">
    <citation type="submission" date="2018-08" db="EMBL/GenBank/DDBJ databases">
        <title>Komagataeibacter sp. AV 382.</title>
        <authorList>
            <person name="Skraban J."/>
            <person name="Trcek J."/>
        </authorList>
    </citation>
    <scope>NUCLEOTIDE SEQUENCE [LARGE SCALE GENOMIC DNA]</scope>
    <source>
        <strain evidence="6 7">AV 382</strain>
    </source>
</reference>
<keyword evidence="7" id="KW-1185">Reference proteome</keyword>
<evidence type="ECO:0000256" key="4">
    <source>
        <dbReference type="PROSITE-ProRule" id="PRU00335"/>
    </source>
</evidence>
<dbReference type="InterPro" id="IPR009057">
    <property type="entry name" value="Homeodomain-like_sf"/>
</dbReference>
<evidence type="ECO:0000313" key="7">
    <source>
        <dbReference type="Proteomes" id="UP000262371"/>
    </source>
</evidence>
<evidence type="ECO:0000256" key="2">
    <source>
        <dbReference type="ARBA" id="ARBA00023125"/>
    </source>
</evidence>
<organism evidence="6 7">
    <name type="scientific">Komagataeibacter melaceti</name>
    <dbReference type="NCBI Taxonomy" id="2766577"/>
    <lineage>
        <taxon>Bacteria</taxon>
        <taxon>Pseudomonadati</taxon>
        <taxon>Pseudomonadota</taxon>
        <taxon>Alphaproteobacteria</taxon>
        <taxon>Acetobacterales</taxon>
        <taxon>Acetobacteraceae</taxon>
        <taxon>Komagataeibacter</taxon>
    </lineage>
</organism>
<dbReference type="PANTHER" id="PTHR30055:SF234">
    <property type="entry name" value="HTH-TYPE TRANSCRIPTIONAL REGULATOR BETI"/>
    <property type="match status" value="1"/>
</dbReference>
<dbReference type="PROSITE" id="PS50977">
    <property type="entry name" value="HTH_TETR_2"/>
    <property type="match status" value="1"/>
</dbReference>
<evidence type="ECO:0000256" key="1">
    <source>
        <dbReference type="ARBA" id="ARBA00023015"/>
    </source>
</evidence>
<gene>
    <name evidence="6" type="ORF">DY926_11150</name>
</gene>
<dbReference type="OrthoDB" id="9795011at2"/>
<dbReference type="InterPro" id="IPR001647">
    <property type="entry name" value="HTH_TetR"/>
</dbReference>
<keyword evidence="1" id="KW-0805">Transcription regulation</keyword>